<sequence length="231" mass="26968">MASIKEMATNIVKLDRFEGGNFIRWQNKMHFLFTTIKVVYVLTQEKPVEKENETIAETRYKLKMDETIIVSSIIDKLPPSWKDVKRSLKHNKEDMSLEELGNHLRIEEDYRKREETKVEENSSKNSEVSKVHVVKEKESNKAPKGNNNKKGKQHYSMKPNGQKFKKRKGPCYHYGKMGHIKSECHHLKKNQSQNQNQNQNKNPNALGSNEKFVAMISEVNMVQNDEAYMVD</sequence>
<dbReference type="PANTHER" id="PTHR47592">
    <property type="entry name" value="PBF68 PROTEIN"/>
    <property type="match status" value="1"/>
</dbReference>
<evidence type="ECO:0000313" key="2">
    <source>
        <dbReference type="EMBL" id="PIN18115.1"/>
    </source>
</evidence>
<dbReference type="STRING" id="429701.A0A2G9HKR4"/>
<dbReference type="OrthoDB" id="1653584at2759"/>
<dbReference type="SUPFAM" id="SSF57756">
    <property type="entry name" value="Retrovirus zinc finger-like domains"/>
    <property type="match status" value="1"/>
</dbReference>
<evidence type="ECO:0000256" key="1">
    <source>
        <dbReference type="SAM" id="MobiDB-lite"/>
    </source>
</evidence>
<evidence type="ECO:0008006" key="4">
    <source>
        <dbReference type="Google" id="ProtNLM"/>
    </source>
</evidence>
<dbReference type="PANTHER" id="PTHR47592:SF27">
    <property type="entry name" value="OS08G0421700 PROTEIN"/>
    <property type="match status" value="1"/>
</dbReference>
<dbReference type="InterPro" id="IPR036875">
    <property type="entry name" value="Znf_CCHC_sf"/>
</dbReference>
<protein>
    <recommendedName>
        <fullName evidence="4">CCHC-type domain-containing protein</fullName>
    </recommendedName>
</protein>
<dbReference type="Proteomes" id="UP000231279">
    <property type="component" value="Unassembled WGS sequence"/>
</dbReference>
<feature type="region of interest" description="Disordered" evidence="1">
    <location>
        <begin position="115"/>
        <end position="172"/>
    </location>
</feature>
<feature type="compositionally biased region" description="Basic and acidic residues" evidence="1">
    <location>
        <begin position="115"/>
        <end position="141"/>
    </location>
</feature>
<dbReference type="GO" id="GO:0003676">
    <property type="term" value="F:nucleic acid binding"/>
    <property type="evidence" value="ECO:0007669"/>
    <property type="project" value="InterPro"/>
</dbReference>
<accession>A0A2G9HKR4</accession>
<name>A0A2G9HKR4_9LAMI</name>
<reference evidence="3" key="1">
    <citation type="journal article" date="2018" name="Gigascience">
        <title>Genome assembly of the Pink Ipe (Handroanthus impetiginosus, Bignoniaceae), a highly valued, ecologically keystone Neotropical timber forest tree.</title>
        <authorList>
            <person name="Silva-Junior O.B."/>
            <person name="Grattapaglia D."/>
            <person name="Novaes E."/>
            <person name="Collevatti R.G."/>
        </authorList>
    </citation>
    <scope>NUCLEOTIDE SEQUENCE [LARGE SCALE GENOMIC DNA]</scope>
    <source>
        <strain evidence="3">cv. UFG-1</strain>
    </source>
</reference>
<dbReference type="EMBL" id="NKXS01001526">
    <property type="protein sequence ID" value="PIN18115.1"/>
    <property type="molecule type" value="Genomic_DNA"/>
</dbReference>
<proteinExistence type="predicted"/>
<organism evidence="2 3">
    <name type="scientific">Handroanthus impetiginosus</name>
    <dbReference type="NCBI Taxonomy" id="429701"/>
    <lineage>
        <taxon>Eukaryota</taxon>
        <taxon>Viridiplantae</taxon>
        <taxon>Streptophyta</taxon>
        <taxon>Embryophyta</taxon>
        <taxon>Tracheophyta</taxon>
        <taxon>Spermatophyta</taxon>
        <taxon>Magnoliopsida</taxon>
        <taxon>eudicotyledons</taxon>
        <taxon>Gunneridae</taxon>
        <taxon>Pentapetalae</taxon>
        <taxon>asterids</taxon>
        <taxon>lamiids</taxon>
        <taxon>Lamiales</taxon>
        <taxon>Bignoniaceae</taxon>
        <taxon>Crescentiina</taxon>
        <taxon>Tabebuia alliance</taxon>
        <taxon>Handroanthus</taxon>
    </lineage>
</organism>
<evidence type="ECO:0000313" key="3">
    <source>
        <dbReference type="Proteomes" id="UP000231279"/>
    </source>
</evidence>
<keyword evidence="3" id="KW-1185">Reference proteome</keyword>
<dbReference type="AlphaFoldDB" id="A0A2G9HKR4"/>
<dbReference type="GO" id="GO:0008270">
    <property type="term" value="F:zinc ion binding"/>
    <property type="evidence" value="ECO:0007669"/>
    <property type="project" value="InterPro"/>
</dbReference>
<comment type="caution">
    <text evidence="2">The sequence shown here is derived from an EMBL/GenBank/DDBJ whole genome shotgun (WGS) entry which is preliminary data.</text>
</comment>
<gene>
    <name evidence="2" type="ORF">CDL12_09215</name>
</gene>